<feature type="compositionally biased region" description="Polar residues" evidence="3">
    <location>
        <begin position="101"/>
        <end position="110"/>
    </location>
</feature>
<evidence type="ECO:0008006" key="6">
    <source>
        <dbReference type="Google" id="ProtNLM"/>
    </source>
</evidence>
<dbReference type="HOGENOM" id="CLU_318852_0_0_1"/>
<evidence type="ECO:0000256" key="1">
    <source>
        <dbReference type="ARBA" id="ARBA00004123"/>
    </source>
</evidence>
<gene>
    <name evidence="4" type="ORF">H072_6223</name>
</gene>
<name>S8A9W8_DACHA</name>
<sequence length="912" mass="101931">MTDGDLGPGSSDIDQVDTDPYSSVAPDRKSKYFAKDYQSPPKLYGWHIRNGALSKELDSSPTSPSRRGGTASPSTTRRKKRQLTPNPANAATEDGDDVTYTEETFFSTHSKVTEKHHWADQREQRDELAGSLEENLAELEAVLSTDGLGSLADYDGLPTLPNFQKLEPSKSTKFKESLRAGRFCLSSDTSFVDTSPYFAPSPPKASSSRRLRTATSKSTSNPPPPLPKTPRREVLDHVEIPVSTARKEPRVSRSVKVEHQKAKESTASGHGHADIVFKREPSEESMSLYEPSPQVSSKRRASGNKDIGTPKSAGSTKARRSSSRKRHQKSQSDDADALESGLNALSDSDEDIRNHTAKYGEKFDFNEYARYLSRKKTPQNDIPLDKVIENIRVYGTWNPPLITISDGVRSHDSDAPEAIASSQSGTGSADVTEKDPSKRKKRSRRRKDKEARERSDVNSKSQTKVTVVEEPEKKKEGRHEVSKKESKEERRRRRKERKRKKRRDNETKGNKVALPEGQVSPALADDPVDSSIPVVIVPKIKHLDKKLKAKKKAEVTEKPPTDKLQAPEKDPAEKALVEDLSNKKKRKRSGTESRSQKRVRKSESASVIPDDCPAIGDYEGDQLPDERDIENRNPVSSTVEKKKNRKPARVKNDPEKQLVMECVTESALNTNSISPSKRVPAGTSIIVPPPLNAEKFGLIQEEVGHNPYHLLIAVVFLQKTKGSTAIPVFREFIERWPTPEDLLNRGTQKDVEDMFQPLGLQATRSKTVWMMAHHFHSLDPYKMPLGPASWKVRNDYRPKDPTGMDRKWGCIIGGVYGCGKYAIDSWRIFSMKPGEGGFLDGTTLGERSKPKKDTEVDPSLPQTVYLNQFAPGDEEWRRIPDDDPVLDKELKAYVKWMKAKDEAGFGTSAPNT</sequence>
<feature type="compositionally biased region" description="Basic and acidic residues" evidence="3">
    <location>
        <begin position="448"/>
        <end position="457"/>
    </location>
</feature>
<dbReference type="eggNOG" id="KOG4161">
    <property type="taxonomic scope" value="Eukaryota"/>
</dbReference>
<dbReference type="SUPFAM" id="SSF48150">
    <property type="entry name" value="DNA-glycosylase"/>
    <property type="match status" value="1"/>
</dbReference>
<dbReference type="AlphaFoldDB" id="S8A9W8"/>
<evidence type="ECO:0000313" key="5">
    <source>
        <dbReference type="Proteomes" id="UP000015100"/>
    </source>
</evidence>
<dbReference type="GO" id="GO:0005634">
    <property type="term" value="C:nucleus"/>
    <property type="evidence" value="ECO:0007669"/>
    <property type="project" value="UniProtKB-SubCell"/>
</dbReference>
<feature type="compositionally biased region" description="Polar residues" evidence="3">
    <location>
        <begin position="420"/>
        <end position="429"/>
    </location>
</feature>
<dbReference type="GO" id="GO:0003677">
    <property type="term" value="F:DNA binding"/>
    <property type="evidence" value="ECO:0007669"/>
    <property type="project" value="InterPro"/>
</dbReference>
<evidence type="ECO:0000256" key="3">
    <source>
        <dbReference type="SAM" id="MobiDB-lite"/>
    </source>
</evidence>
<proteinExistence type="predicted"/>
<dbReference type="Gene3D" id="1.10.340.30">
    <property type="entry name" value="Hypothetical protein, domain 2"/>
    <property type="match status" value="1"/>
</dbReference>
<protein>
    <recommendedName>
        <fullName evidence="6">HhH-GPD domain-containing protein</fullName>
    </recommendedName>
</protein>
<feature type="region of interest" description="Disordered" evidence="3">
    <location>
        <begin position="54"/>
        <end position="130"/>
    </location>
</feature>
<dbReference type="EMBL" id="AQGS01000443">
    <property type="protein sequence ID" value="EPS39780.1"/>
    <property type="molecule type" value="Genomic_DNA"/>
</dbReference>
<feature type="compositionally biased region" description="Basic and acidic residues" evidence="3">
    <location>
        <begin position="271"/>
        <end position="282"/>
    </location>
</feature>
<feature type="compositionally biased region" description="Basic and acidic residues" evidence="3">
    <location>
        <begin position="230"/>
        <end position="264"/>
    </location>
</feature>
<organism evidence="4 5">
    <name type="scientific">Dactylellina haptotyla (strain CBS 200.50)</name>
    <name type="common">Nematode-trapping fungus</name>
    <name type="synonym">Monacrosporium haptotylum</name>
    <dbReference type="NCBI Taxonomy" id="1284197"/>
    <lineage>
        <taxon>Eukaryota</taxon>
        <taxon>Fungi</taxon>
        <taxon>Dikarya</taxon>
        <taxon>Ascomycota</taxon>
        <taxon>Pezizomycotina</taxon>
        <taxon>Orbiliomycetes</taxon>
        <taxon>Orbiliales</taxon>
        <taxon>Orbiliaceae</taxon>
        <taxon>Dactylellina</taxon>
    </lineage>
</organism>
<feature type="region of interest" description="Disordered" evidence="3">
    <location>
        <begin position="188"/>
        <end position="359"/>
    </location>
</feature>
<comment type="caution">
    <text evidence="4">The sequence shown here is derived from an EMBL/GenBank/DDBJ whole genome shotgun (WGS) entry which is preliminary data.</text>
</comment>
<dbReference type="PANTHER" id="PTHR15074">
    <property type="entry name" value="METHYL-CPG-BINDING PROTEIN"/>
    <property type="match status" value="1"/>
</dbReference>
<feature type="compositionally biased region" description="Basic and acidic residues" evidence="3">
    <location>
        <begin position="552"/>
        <end position="582"/>
    </location>
</feature>
<accession>S8A9W8</accession>
<dbReference type="Proteomes" id="UP000015100">
    <property type="component" value="Unassembled WGS sequence"/>
</dbReference>
<feature type="compositionally biased region" description="Basic residues" evidence="3">
    <location>
        <begin position="437"/>
        <end position="447"/>
    </location>
</feature>
<dbReference type="InterPro" id="IPR045138">
    <property type="entry name" value="MeCP2/MBD4"/>
</dbReference>
<reference evidence="4 5" key="1">
    <citation type="journal article" date="2013" name="PLoS Genet.">
        <title>Genomic mechanisms accounting for the adaptation to parasitism in nematode-trapping fungi.</title>
        <authorList>
            <person name="Meerupati T."/>
            <person name="Andersson K.M."/>
            <person name="Friman E."/>
            <person name="Kumar D."/>
            <person name="Tunlid A."/>
            <person name="Ahren D."/>
        </authorList>
    </citation>
    <scope>NUCLEOTIDE SEQUENCE [LARGE SCALE GENOMIC DNA]</scope>
    <source>
        <strain evidence="4 5">CBS 200.50</strain>
    </source>
</reference>
<dbReference type="InterPro" id="IPR011257">
    <property type="entry name" value="DNA_glycosylase"/>
</dbReference>
<dbReference type="GO" id="GO:0003824">
    <property type="term" value="F:catalytic activity"/>
    <property type="evidence" value="ECO:0007669"/>
    <property type="project" value="InterPro"/>
</dbReference>
<feature type="compositionally biased region" description="Polar residues" evidence="3">
    <location>
        <begin position="59"/>
        <end position="75"/>
    </location>
</feature>
<evidence type="ECO:0000313" key="4">
    <source>
        <dbReference type="EMBL" id="EPS39780.1"/>
    </source>
</evidence>
<dbReference type="OMA" id="MMAHHFH"/>
<keyword evidence="5" id="KW-1185">Reference proteome</keyword>
<dbReference type="GO" id="GO:0006281">
    <property type="term" value="P:DNA repair"/>
    <property type="evidence" value="ECO:0007669"/>
    <property type="project" value="InterPro"/>
</dbReference>
<dbReference type="OrthoDB" id="10265068at2759"/>
<keyword evidence="2" id="KW-0539">Nucleus</keyword>
<feature type="compositionally biased region" description="Basic residues" evidence="3">
    <location>
        <begin position="490"/>
        <end position="502"/>
    </location>
</feature>
<comment type="subcellular location">
    <subcellularLocation>
        <location evidence="1">Nucleus</location>
    </subcellularLocation>
</comment>
<dbReference type="STRING" id="1284197.S8A9W8"/>
<reference evidence="5" key="2">
    <citation type="submission" date="2013-04" db="EMBL/GenBank/DDBJ databases">
        <title>Genomic mechanisms accounting for the adaptation to parasitism in nematode-trapping fungi.</title>
        <authorList>
            <person name="Ahren D.G."/>
        </authorList>
    </citation>
    <scope>NUCLEOTIDE SEQUENCE [LARGE SCALE GENOMIC DNA]</scope>
    <source>
        <strain evidence="5">CBS 200.50</strain>
    </source>
</reference>
<feature type="region of interest" description="Disordered" evidence="3">
    <location>
        <begin position="398"/>
        <end position="651"/>
    </location>
</feature>
<evidence type="ECO:0000256" key="2">
    <source>
        <dbReference type="ARBA" id="ARBA00023242"/>
    </source>
</evidence>
<feature type="region of interest" description="Disordered" evidence="3">
    <location>
        <begin position="1"/>
        <end position="35"/>
    </location>
</feature>
<feature type="compositionally biased region" description="Basic and acidic residues" evidence="3">
    <location>
        <begin position="111"/>
        <end position="128"/>
    </location>
</feature>
<feature type="compositionally biased region" description="Basic residues" evidence="3">
    <location>
        <begin position="539"/>
        <end position="551"/>
    </location>
</feature>
<dbReference type="PANTHER" id="PTHR15074:SF0">
    <property type="entry name" value="METHYL-CPG-BINDING DOMAIN PROTEIN 4-LIKE PROTEIN"/>
    <property type="match status" value="1"/>
</dbReference>
<feature type="compositionally biased region" description="Low complexity" evidence="3">
    <location>
        <begin position="529"/>
        <end position="538"/>
    </location>
</feature>
<feature type="compositionally biased region" description="Basic residues" evidence="3">
    <location>
        <begin position="317"/>
        <end position="329"/>
    </location>
</feature>
<feature type="compositionally biased region" description="Basic and acidic residues" evidence="3">
    <location>
        <begin position="470"/>
        <end position="489"/>
    </location>
</feature>